<accession>A0A0F4GNR7</accession>
<dbReference type="FunFam" id="3.40.50.300:FF:002838">
    <property type="entry name" value="Uncharacterized ATPase YjoB"/>
    <property type="match status" value="1"/>
</dbReference>
<dbReference type="PANTHER" id="PTHR23077">
    <property type="entry name" value="AAA-FAMILY ATPASE"/>
    <property type="match status" value="1"/>
</dbReference>
<proteinExistence type="predicted"/>
<keyword evidence="4" id="KW-1185">Reference proteome</keyword>
<dbReference type="STRING" id="1047168.A0A0F4GNR7"/>
<dbReference type="GO" id="GO:0042254">
    <property type="term" value="P:ribosome biogenesis"/>
    <property type="evidence" value="ECO:0007669"/>
    <property type="project" value="TreeGrafter"/>
</dbReference>
<gene>
    <name evidence="3" type="ORF">TI39_contig456g00004</name>
</gene>
<dbReference type="CDD" id="cd19481">
    <property type="entry name" value="RecA-like_protease"/>
    <property type="match status" value="1"/>
</dbReference>
<dbReference type="GO" id="GO:0016887">
    <property type="term" value="F:ATP hydrolysis activity"/>
    <property type="evidence" value="ECO:0007669"/>
    <property type="project" value="InterPro"/>
</dbReference>
<organism evidence="3 4">
    <name type="scientific">Zymoseptoria brevis</name>
    <dbReference type="NCBI Taxonomy" id="1047168"/>
    <lineage>
        <taxon>Eukaryota</taxon>
        <taxon>Fungi</taxon>
        <taxon>Dikarya</taxon>
        <taxon>Ascomycota</taxon>
        <taxon>Pezizomycotina</taxon>
        <taxon>Dothideomycetes</taxon>
        <taxon>Dothideomycetidae</taxon>
        <taxon>Mycosphaerellales</taxon>
        <taxon>Mycosphaerellaceae</taxon>
        <taxon>Zymoseptoria</taxon>
    </lineage>
</organism>
<feature type="domain" description="AAA+ ATPase" evidence="2">
    <location>
        <begin position="244"/>
        <end position="371"/>
    </location>
</feature>
<protein>
    <submittedName>
        <fullName evidence="3">p-loop containing nucleoside triphosphate hydrolase protein</fullName>
    </submittedName>
</protein>
<dbReference type="GO" id="GO:1990275">
    <property type="term" value="F:preribosome binding"/>
    <property type="evidence" value="ECO:0007669"/>
    <property type="project" value="TreeGrafter"/>
</dbReference>
<dbReference type="AlphaFoldDB" id="A0A0F4GNR7"/>
<dbReference type="SMART" id="SM00382">
    <property type="entry name" value="AAA"/>
    <property type="match status" value="1"/>
</dbReference>
<dbReference type="GO" id="GO:0005524">
    <property type="term" value="F:ATP binding"/>
    <property type="evidence" value="ECO:0007669"/>
    <property type="project" value="InterPro"/>
</dbReference>
<evidence type="ECO:0000256" key="1">
    <source>
        <dbReference type="SAM" id="MobiDB-lite"/>
    </source>
</evidence>
<dbReference type="Pfam" id="PF00004">
    <property type="entry name" value="AAA"/>
    <property type="match status" value="1"/>
</dbReference>
<dbReference type="InterPro" id="IPR003959">
    <property type="entry name" value="ATPase_AAA_core"/>
</dbReference>
<comment type="caution">
    <text evidence="3">The sequence shown here is derived from an EMBL/GenBank/DDBJ whole genome shotgun (WGS) entry which is preliminary data.</text>
</comment>
<evidence type="ECO:0000259" key="2">
    <source>
        <dbReference type="SMART" id="SM00382"/>
    </source>
</evidence>
<evidence type="ECO:0000313" key="3">
    <source>
        <dbReference type="EMBL" id="KJX97850.1"/>
    </source>
</evidence>
<sequence length="506" mass="57503">MTRSNICLPATGHANATSPQPSPITGMPIRTRPNDRNETARRYFEHSSANRINTDAVIVESLRKEYPELHLTVVPQGSCNILGYASAGNAGVAPIDNAKERLSWRSYIPPASRLNGSGGLGDRVMFGKYLIDWKSREFVLYLSDGRDGSSAYPQVVNQYVLSSSVDATNRLLMEAGQWSAQLHDEVWVFDGGYWQKSSELWKSVHKASWDDVILDPAMKESIRNDVDSFFDSRDTYERLKVPWKRGIIYYGPPGNGKTISVKAIMHSLYDRKDPIPTLYVRNLVSFGGPEYAIQLIFSLARRTAPCLLVFEDLDSIITDNVRSYFLNEVDGIRSNDGILMIGSTNHLDRLDPGLAKRPSRFDRKYLFPNPNEKEREAYMKYWQAKLKDNKDLDFPDKLCPAVAKITKDFSFAYLQEAMVASLLAIARGGKDVVCLECLETHDRPINGSHCDREAIRPFKGLYDYVWSVRQLDEEDPDLEKLVLWREIKKQVRILREEMGDEKGVGR</sequence>
<dbReference type="OrthoDB" id="2115716at2759"/>
<name>A0A0F4GNR7_9PEZI</name>
<dbReference type="Gene3D" id="3.40.50.300">
    <property type="entry name" value="P-loop containing nucleotide triphosphate hydrolases"/>
    <property type="match status" value="1"/>
</dbReference>
<dbReference type="InterPro" id="IPR027417">
    <property type="entry name" value="P-loop_NTPase"/>
</dbReference>
<dbReference type="SUPFAM" id="SSF52540">
    <property type="entry name" value="P-loop containing nucleoside triphosphate hydrolases"/>
    <property type="match status" value="1"/>
</dbReference>
<dbReference type="GO" id="GO:0005634">
    <property type="term" value="C:nucleus"/>
    <property type="evidence" value="ECO:0007669"/>
    <property type="project" value="TreeGrafter"/>
</dbReference>
<keyword evidence="3" id="KW-0378">Hydrolase</keyword>
<dbReference type="GO" id="GO:0003723">
    <property type="term" value="F:RNA binding"/>
    <property type="evidence" value="ECO:0007669"/>
    <property type="project" value="TreeGrafter"/>
</dbReference>
<dbReference type="PANTHER" id="PTHR23077:SF132">
    <property type="entry name" value="ATP-DEPENDENT ZN PROTEASE"/>
    <property type="match status" value="1"/>
</dbReference>
<evidence type="ECO:0000313" key="4">
    <source>
        <dbReference type="Proteomes" id="UP000033647"/>
    </source>
</evidence>
<dbReference type="InterPro" id="IPR050168">
    <property type="entry name" value="AAA_ATPase_domain"/>
</dbReference>
<dbReference type="InterPro" id="IPR003593">
    <property type="entry name" value="AAA+_ATPase"/>
</dbReference>
<dbReference type="EMBL" id="LAFY01000448">
    <property type="protein sequence ID" value="KJX97850.1"/>
    <property type="molecule type" value="Genomic_DNA"/>
</dbReference>
<reference evidence="3 4" key="1">
    <citation type="submission" date="2015-03" db="EMBL/GenBank/DDBJ databases">
        <title>RNA-seq based gene annotation and comparative genomics of four Zymoseptoria species reveal species-specific pathogenicity related genes and transposable element activity.</title>
        <authorList>
            <person name="Grandaubert J."/>
            <person name="Bhattacharyya A."/>
            <person name="Stukenbrock E.H."/>
        </authorList>
    </citation>
    <scope>NUCLEOTIDE SEQUENCE [LARGE SCALE GENOMIC DNA]</scope>
    <source>
        <strain evidence="3 4">Zb18110</strain>
    </source>
</reference>
<dbReference type="Proteomes" id="UP000033647">
    <property type="component" value="Unassembled WGS sequence"/>
</dbReference>
<feature type="region of interest" description="Disordered" evidence="1">
    <location>
        <begin position="1"/>
        <end position="34"/>
    </location>
</feature>